<protein>
    <submittedName>
        <fullName evidence="3">O-GlcNAcase</fullName>
    </submittedName>
</protein>
<dbReference type="InterPro" id="IPR011496">
    <property type="entry name" value="O-GlcNAcase_cat"/>
</dbReference>
<dbReference type="InterPro" id="IPR016181">
    <property type="entry name" value="Acyl_CoA_acyltransferase"/>
</dbReference>
<evidence type="ECO:0000259" key="2">
    <source>
        <dbReference type="PROSITE" id="PS52009"/>
    </source>
</evidence>
<reference evidence="3" key="1">
    <citation type="submission" date="2023-09" db="UniProtKB">
        <authorList>
            <consortium name="Ensembl"/>
        </authorList>
    </citation>
    <scope>IDENTIFICATION</scope>
</reference>
<organism evidence="3">
    <name type="scientific">Stegastes partitus</name>
    <name type="common">bicolor damselfish</name>
    <dbReference type="NCBI Taxonomy" id="144197"/>
    <lineage>
        <taxon>Eukaryota</taxon>
        <taxon>Metazoa</taxon>
        <taxon>Chordata</taxon>
        <taxon>Craniata</taxon>
        <taxon>Vertebrata</taxon>
        <taxon>Euteleostomi</taxon>
        <taxon>Actinopterygii</taxon>
        <taxon>Neopterygii</taxon>
        <taxon>Teleostei</taxon>
        <taxon>Neoteleostei</taxon>
        <taxon>Acanthomorphata</taxon>
        <taxon>Ovalentaria</taxon>
        <taxon>Pomacentridae</taxon>
        <taxon>Stegastes</taxon>
    </lineage>
</organism>
<dbReference type="PROSITE" id="PS52009">
    <property type="entry name" value="GH84"/>
    <property type="match status" value="1"/>
</dbReference>
<dbReference type="SUPFAM" id="SSF55729">
    <property type="entry name" value="Acyl-CoA N-acyltransferases (Nat)"/>
    <property type="match status" value="1"/>
</dbReference>
<name>A0A3B4ZP61_9TELE</name>
<feature type="compositionally biased region" description="Basic and acidic residues" evidence="1">
    <location>
        <begin position="460"/>
        <end position="474"/>
    </location>
</feature>
<proteinExistence type="predicted"/>
<dbReference type="GO" id="GO:0016231">
    <property type="term" value="F:beta-N-acetylglucosaminidase activity"/>
    <property type="evidence" value="ECO:0007669"/>
    <property type="project" value="TreeGrafter"/>
</dbReference>
<dbReference type="InterPro" id="IPR051822">
    <property type="entry name" value="Glycosyl_Hydrolase_84"/>
</dbReference>
<dbReference type="PANTHER" id="PTHR13170:SF24">
    <property type="entry name" value="O-GLCNACASE"/>
    <property type="match status" value="1"/>
</dbReference>
<dbReference type="Ensembl" id="ENSSPAT00000003583.1">
    <property type="protein sequence ID" value="ENSSPAP00000003517.1"/>
    <property type="gene ID" value="ENSSPAG00000002576.1"/>
</dbReference>
<evidence type="ECO:0000256" key="1">
    <source>
        <dbReference type="SAM" id="MobiDB-lite"/>
    </source>
</evidence>
<dbReference type="AlphaFoldDB" id="A0A3B4ZP61"/>
<feature type="domain" description="GH84" evidence="2">
    <location>
        <begin position="49"/>
        <end position="292"/>
    </location>
</feature>
<dbReference type="Gene3D" id="1.20.58.240">
    <property type="entry name" value="STAT, domain 1"/>
    <property type="match status" value="1"/>
</dbReference>
<sequence length="879" mass="99052">MVQKDKALETPQVDGEPSPSPVSGEACAEAPGPVEEPAIGVEPTGHRKFISGVVEGFYGRPWTMEQRKELFRRQQKWGLNTYLYAPKDDYKHRMFWRELYSVEEAEQLMTLIGAAKEHGIEFIYAISPGLDITFSNQKEVSALKRKLDQVSHFGCKSFALLFDDIDHNMCPADKEVFSSFAHAQVSITNEIYQYLGEPETFLFCPTGPKVVSKDITVESIEEVSKILRRAPVIWDNIHANDYDQKRLFLGPYKGRSTELIPRLKGVLTNPNCEFESNFVAIHTLATWYKSNMNGVRKDVVMTDGEDSTVSIQIKLENEGSDEELETDMLYSPQLALKLALTEWLGEFGVPHQYNSRQVPQSGAKSTAIDVSSMAAPSLCSSTTVTTVFQQPIMSPAMPPLCLDPLSHPLVEVEKKDSDEEPMEMVVEKLDEPEPEAEADPEEKHVGPILADKMAEDLKPMDTDKESLAESKSPEESIQEDSGSDIAPMQTDDQLKQDVFVPGPNEKPLFTAEPLTLEDLSLLAELFYLPYEHGPKAMQMLKEFNWLRANSSVVSVNCKRKESEKVAEWQSRAEKFEDMCCSVIQMFTRLSNTANRTILYDLYPYIWDIKSIISMVKSFVQWLGCRSQSSAQFLRGDQEPWAFRGGLAGEFQRLLPIDGANDLFYQPPPSMPTSKIYSIRPYFPKDEPSVYKICKEMYCEGMEDAPFSDDDPDLIGDRLVGGLLTLSSDYGFVLEDDEGICGYALGTVDVKPFVKKCKLNWIPFMQEKYHKPDCEKDLTEAEKMMLSFHEEEEGLPDSFLSNFPSLIKVDIHAKVTDPSVAKSMMGCLLSSIKANGSHGAFCKVRQTDKRMLDFYSKLGCFEVAKMEGFPKDVIIMGRSL</sequence>
<dbReference type="SUPFAM" id="SSF51445">
    <property type="entry name" value="(Trans)glycosidases"/>
    <property type="match status" value="1"/>
</dbReference>
<dbReference type="GeneTree" id="ENSGT00390000007726"/>
<feature type="region of interest" description="Disordered" evidence="1">
    <location>
        <begin position="414"/>
        <end position="447"/>
    </location>
</feature>
<evidence type="ECO:0000313" key="3">
    <source>
        <dbReference type="Ensembl" id="ENSSPAP00000003517.1"/>
    </source>
</evidence>
<dbReference type="InterPro" id="IPR017853">
    <property type="entry name" value="GH"/>
</dbReference>
<feature type="region of interest" description="Disordered" evidence="1">
    <location>
        <begin position="460"/>
        <end position="488"/>
    </location>
</feature>
<dbReference type="PANTHER" id="PTHR13170">
    <property type="entry name" value="O-GLCNACASE"/>
    <property type="match status" value="1"/>
</dbReference>
<dbReference type="FunFam" id="1.20.58.240:FF:000001">
    <property type="entry name" value="O-GlcNAcase like"/>
    <property type="match status" value="1"/>
</dbReference>
<accession>A0A3B4ZP61</accession>
<dbReference type="Gene3D" id="3.20.20.80">
    <property type="entry name" value="Glycosidases"/>
    <property type="match status" value="2"/>
</dbReference>
<dbReference type="Pfam" id="PF07555">
    <property type="entry name" value="NAGidase"/>
    <property type="match status" value="1"/>
</dbReference>
<dbReference type="GO" id="GO:0009100">
    <property type="term" value="P:glycoprotein metabolic process"/>
    <property type="evidence" value="ECO:0007669"/>
    <property type="project" value="TreeGrafter"/>
</dbReference>
<dbReference type="FunFam" id="3.40.630.30:FF:000023">
    <property type="entry name" value="protein O-GlcNAcase"/>
    <property type="match status" value="1"/>
</dbReference>
<dbReference type="Gene3D" id="3.40.630.30">
    <property type="match status" value="1"/>
</dbReference>
<feature type="region of interest" description="Disordered" evidence="1">
    <location>
        <begin position="1"/>
        <end position="40"/>
    </location>
</feature>